<name>A0A3L6RSE0_PANMI</name>
<evidence type="ECO:0000313" key="2">
    <source>
        <dbReference type="Proteomes" id="UP000275267"/>
    </source>
</evidence>
<sequence>MRVKRLVTFKIGNKKQANKGKKDDSPTGGWERSKCTRANLLNLVAQGLLQSEEMVQWKPFFRQYIPQEDVDQTVLFEHFVERGLALPASDFFRGLLYHWGI</sequence>
<dbReference type="EMBL" id="PQIB02000007">
    <property type="protein sequence ID" value="RLN08712.1"/>
    <property type="molecule type" value="Genomic_DNA"/>
</dbReference>
<reference evidence="2" key="1">
    <citation type="journal article" date="2019" name="Nat. Commun.">
        <title>The genome of broomcorn millet.</title>
        <authorList>
            <person name="Zou C."/>
            <person name="Miki D."/>
            <person name="Li D."/>
            <person name="Tang Q."/>
            <person name="Xiao L."/>
            <person name="Rajput S."/>
            <person name="Deng P."/>
            <person name="Jia W."/>
            <person name="Huang R."/>
            <person name="Zhang M."/>
            <person name="Sun Y."/>
            <person name="Hu J."/>
            <person name="Fu X."/>
            <person name="Schnable P.S."/>
            <person name="Li F."/>
            <person name="Zhang H."/>
            <person name="Feng B."/>
            <person name="Zhu X."/>
            <person name="Liu R."/>
            <person name="Schnable J.C."/>
            <person name="Zhu J.-K."/>
            <person name="Zhang H."/>
        </authorList>
    </citation>
    <scope>NUCLEOTIDE SEQUENCE [LARGE SCALE GENOMIC DNA]</scope>
</reference>
<proteinExistence type="predicted"/>
<dbReference type="Proteomes" id="UP000275267">
    <property type="component" value="Unassembled WGS sequence"/>
</dbReference>
<evidence type="ECO:0000313" key="1">
    <source>
        <dbReference type="EMBL" id="RLN08712.1"/>
    </source>
</evidence>
<comment type="caution">
    <text evidence="1">The sequence shown here is derived from an EMBL/GenBank/DDBJ whole genome shotgun (WGS) entry which is preliminary data.</text>
</comment>
<keyword evidence="2" id="KW-1185">Reference proteome</keyword>
<gene>
    <name evidence="1" type="ORF">C2845_PM11G18170</name>
</gene>
<protein>
    <submittedName>
        <fullName evidence="1">Polyprotein</fullName>
    </submittedName>
</protein>
<organism evidence="1 2">
    <name type="scientific">Panicum miliaceum</name>
    <name type="common">Proso millet</name>
    <name type="synonym">Broomcorn millet</name>
    <dbReference type="NCBI Taxonomy" id="4540"/>
    <lineage>
        <taxon>Eukaryota</taxon>
        <taxon>Viridiplantae</taxon>
        <taxon>Streptophyta</taxon>
        <taxon>Embryophyta</taxon>
        <taxon>Tracheophyta</taxon>
        <taxon>Spermatophyta</taxon>
        <taxon>Magnoliopsida</taxon>
        <taxon>Liliopsida</taxon>
        <taxon>Poales</taxon>
        <taxon>Poaceae</taxon>
        <taxon>PACMAD clade</taxon>
        <taxon>Panicoideae</taxon>
        <taxon>Panicodae</taxon>
        <taxon>Paniceae</taxon>
        <taxon>Panicinae</taxon>
        <taxon>Panicum</taxon>
        <taxon>Panicum sect. Panicum</taxon>
    </lineage>
</organism>
<dbReference type="AlphaFoldDB" id="A0A3L6RSE0"/>
<accession>A0A3L6RSE0</accession>